<dbReference type="Proteomes" id="UP000504617">
    <property type="component" value="Unplaced"/>
</dbReference>
<proteinExistence type="predicted"/>
<dbReference type="PANTHER" id="PTHR23171:SF2">
    <property type="entry name" value="MYOCARDIAL ZONULA ADHERENS PROTEIN"/>
    <property type="match status" value="1"/>
</dbReference>
<keyword evidence="3" id="KW-1185">Reference proteome</keyword>
<evidence type="ECO:0000256" key="2">
    <source>
        <dbReference type="SAM" id="MobiDB-lite"/>
    </source>
</evidence>
<feature type="compositionally biased region" description="Basic residues" evidence="2">
    <location>
        <begin position="13"/>
        <end position="24"/>
    </location>
</feature>
<sequence length="460" mass="53063">MLRYSSGLTVTHTKPRQPQSRRKANVCRLRLTLPAEESWSPWGGGGTNTAEKTPKQLYQAPGGLSAGDLKHGVVYGVVHRSDDNHNKEMVVYGWSAHQLKEEMKYIRDVRLTLERVRNKMYGEYDEMKRKIQALSSELTVSHAEQASLESHIQVHEAALESFCEMSSSLTSASIELQKTLVDVTLENTVIRDQIQNLKQTHELSMEKLKEKQKQLETAKVENELLRLKVESSQEANAEVMREMTRKLYSQYEEKLQEEERKHSLEKETLLLETNRLLMAIEDANKKMRLTETSLQEKDQRIGELDRLIQRMENERHQLQKQLMEHEMQRQGVDLYHQSSQPRSLRLEEITDSLRERIQHLDDMVLCQQKKVKHMVEESQIHWTMIDGGHPAQNGAGSITQHGEKGLGCQETKPDCDTVAHLEKSSAVGWPFRRAVRTESELHKRKPSAINTVRVLQKALP</sequence>
<name>A0A6I9XEY2_9SAUR</name>
<dbReference type="RefSeq" id="XP_013914219.1">
    <property type="nucleotide sequence ID" value="XM_014058744.1"/>
</dbReference>
<reference evidence="4" key="1">
    <citation type="submission" date="2025-08" db="UniProtKB">
        <authorList>
            <consortium name="RefSeq"/>
        </authorList>
    </citation>
    <scope>IDENTIFICATION</scope>
    <source>
        <tissue evidence="4">Skeletal muscle</tissue>
    </source>
</reference>
<feature type="region of interest" description="Disordered" evidence="2">
    <location>
        <begin position="1"/>
        <end position="24"/>
    </location>
</feature>
<organism evidence="3 4">
    <name type="scientific">Thamnophis sirtalis</name>
    <dbReference type="NCBI Taxonomy" id="35019"/>
    <lineage>
        <taxon>Eukaryota</taxon>
        <taxon>Metazoa</taxon>
        <taxon>Chordata</taxon>
        <taxon>Craniata</taxon>
        <taxon>Vertebrata</taxon>
        <taxon>Euteleostomi</taxon>
        <taxon>Lepidosauria</taxon>
        <taxon>Squamata</taxon>
        <taxon>Bifurcata</taxon>
        <taxon>Unidentata</taxon>
        <taxon>Episquamata</taxon>
        <taxon>Toxicofera</taxon>
        <taxon>Serpentes</taxon>
        <taxon>Colubroidea</taxon>
        <taxon>Colubridae</taxon>
        <taxon>Natricinae</taxon>
        <taxon>Thamnophis</taxon>
    </lineage>
</organism>
<evidence type="ECO:0000313" key="3">
    <source>
        <dbReference type="Proteomes" id="UP000504617"/>
    </source>
</evidence>
<dbReference type="PANTHER" id="PTHR23171">
    <property type="entry name" value="GDOWN1"/>
    <property type="match status" value="1"/>
</dbReference>
<evidence type="ECO:0000313" key="4">
    <source>
        <dbReference type="RefSeq" id="XP_013914219.1"/>
    </source>
</evidence>
<dbReference type="GO" id="GO:0031674">
    <property type="term" value="C:I band"/>
    <property type="evidence" value="ECO:0007669"/>
    <property type="project" value="TreeGrafter"/>
</dbReference>
<dbReference type="OrthoDB" id="8788688at2759"/>
<feature type="coiled-coil region" evidence="1">
    <location>
        <begin position="191"/>
        <end position="328"/>
    </location>
</feature>
<gene>
    <name evidence="4" type="primary">MYZAP</name>
</gene>
<feature type="compositionally biased region" description="Polar residues" evidence="2">
    <location>
        <begin position="1"/>
        <end position="12"/>
    </location>
</feature>
<dbReference type="AlphaFoldDB" id="A0A6I9XEY2"/>
<protein>
    <submittedName>
        <fullName evidence="4">Myocardial zonula adherens protein isoform X2</fullName>
    </submittedName>
</protein>
<dbReference type="GeneID" id="106542890"/>
<dbReference type="CTD" id="100820829"/>
<keyword evidence="1" id="KW-0175">Coiled coil</keyword>
<accession>A0A6I9XEY2</accession>
<evidence type="ECO:0000256" key="1">
    <source>
        <dbReference type="SAM" id="Coils"/>
    </source>
</evidence>
<dbReference type="InterPro" id="IPR051375">
    <property type="entry name" value="Tuftelin_GRINL1A/MYZAP/CCD68"/>
</dbReference>
<dbReference type="GO" id="GO:0035556">
    <property type="term" value="P:intracellular signal transduction"/>
    <property type="evidence" value="ECO:0007669"/>
    <property type="project" value="TreeGrafter"/>
</dbReference>